<dbReference type="PANTHER" id="PTHR10869">
    <property type="entry name" value="PROLYL 4-HYDROXYLASE ALPHA SUBUNIT"/>
    <property type="match status" value="1"/>
</dbReference>
<evidence type="ECO:0000256" key="3">
    <source>
        <dbReference type="ARBA" id="ARBA00022964"/>
    </source>
</evidence>
<dbReference type="InterPro" id="IPR005123">
    <property type="entry name" value="Oxoglu/Fe-dep_dioxygenase_dom"/>
</dbReference>
<feature type="domain" description="Fe2OG dioxygenase" evidence="7">
    <location>
        <begin position="112"/>
        <end position="251"/>
    </location>
</feature>
<dbReference type="GO" id="GO:0005506">
    <property type="term" value="F:iron ion binding"/>
    <property type="evidence" value="ECO:0007669"/>
    <property type="project" value="InterPro"/>
</dbReference>
<dbReference type="Gene3D" id="2.60.120.620">
    <property type="entry name" value="q2cbj1_9rhob like domain"/>
    <property type="match status" value="1"/>
</dbReference>
<dbReference type="EMBL" id="JBGBPQ010000005">
    <property type="protein sequence ID" value="KAL1524451.1"/>
    <property type="molecule type" value="Genomic_DNA"/>
</dbReference>
<dbReference type="Proteomes" id="UP001515480">
    <property type="component" value="Unassembled WGS sequence"/>
</dbReference>
<protein>
    <recommendedName>
        <fullName evidence="7">Fe2OG dioxygenase domain-containing protein</fullName>
    </recommendedName>
</protein>
<dbReference type="SMART" id="SM00702">
    <property type="entry name" value="P4Hc"/>
    <property type="match status" value="1"/>
</dbReference>
<keyword evidence="4" id="KW-0560">Oxidoreductase</keyword>
<evidence type="ECO:0000313" key="8">
    <source>
        <dbReference type="EMBL" id="KAL1524451.1"/>
    </source>
</evidence>
<dbReference type="PANTHER" id="PTHR10869:SF246">
    <property type="entry name" value="TRANSMEMBRANE PROLYL 4-HYDROXYLASE"/>
    <property type="match status" value="1"/>
</dbReference>
<feature type="region of interest" description="Disordered" evidence="6">
    <location>
        <begin position="262"/>
        <end position="283"/>
    </location>
</feature>
<keyword evidence="9" id="KW-1185">Reference proteome</keyword>
<evidence type="ECO:0000256" key="2">
    <source>
        <dbReference type="ARBA" id="ARBA00022723"/>
    </source>
</evidence>
<comment type="caution">
    <text evidence="8">The sequence shown here is derived from an EMBL/GenBank/DDBJ whole genome shotgun (WGS) entry which is preliminary data.</text>
</comment>
<organism evidence="8 9">
    <name type="scientific">Prymnesium parvum</name>
    <name type="common">Toxic golden alga</name>
    <dbReference type="NCBI Taxonomy" id="97485"/>
    <lineage>
        <taxon>Eukaryota</taxon>
        <taxon>Haptista</taxon>
        <taxon>Haptophyta</taxon>
        <taxon>Prymnesiophyceae</taxon>
        <taxon>Prymnesiales</taxon>
        <taxon>Prymnesiaceae</taxon>
        <taxon>Prymnesium</taxon>
    </lineage>
</organism>
<evidence type="ECO:0000259" key="7">
    <source>
        <dbReference type="PROSITE" id="PS51471"/>
    </source>
</evidence>
<evidence type="ECO:0000256" key="5">
    <source>
        <dbReference type="ARBA" id="ARBA00023004"/>
    </source>
</evidence>
<dbReference type="PROSITE" id="PS51471">
    <property type="entry name" value="FE2OG_OXY"/>
    <property type="match status" value="1"/>
</dbReference>
<dbReference type="InterPro" id="IPR045054">
    <property type="entry name" value="P4HA-like"/>
</dbReference>
<keyword evidence="3" id="KW-0223">Dioxygenase</keyword>
<reference evidence="8 9" key="1">
    <citation type="journal article" date="2024" name="Science">
        <title>Giant polyketide synthase enzymes in the biosynthesis of giant marine polyether toxins.</title>
        <authorList>
            <person name="Fallon T.R."/>
            <person name="Shende V.V."/>
            <person name="Wierzbicki I.H."/>
            <person name="Pendleton A.L."/>
            <person name="Watervoot N.F."/>
            <person name="Auber R.P."/>
            <person name="Gonzalez D.J."/>
            <person name="Wisecaver J.H."/>
            <person name="Moore B.S."/>
        </authorList>
    </citation>
    <scope>NUCLEOTIDE SEQUENCE [LARGE SCALE GENOMIC DNA]</scope>
    <source>
        <strain evidence="8 9">12B1</strain>
    </source>
</reference>
<dbReference type="InterPro" id="IPR006620">
    <property type="entry name" value="Pro_4_hyd_alph"/>
</dbReference>
<dbReference type="GO" id="GO:0005783">
    <property type="term" value="C:endoplasmic reticulum"/>
    <property type="evidence" value="ECO:0007669"/>
    <property type="project" value="TreeGrafter"/>
</dbReference>
<comment type="cofactor">
    <cofactor evidence="1">
        <name>L-ascorbate</name>
        <dbReference type="ChEBI" id="CHEBI:38290"/>
    </cofactor>
</comment>
<proteinExistence type="predicted"/>
<evidence type="ECO:0000256" key="4">
    <source>
        <dbReference type="ARBA" id="ARBA00023002"/>
    </source>
</evidence>
<evidence type="ECO:0000313" key="9">
    <source>
        <dbReference type="Proteomes" id="UP001515480"/>
    </source>
</evidence>
<dbReference type="AlphaFoldDB" id="A0AB34JR16"/>
<sequence>MALLLCLASSAGADGVCEAPPPPHPEIVATRPRAYRIRSLLSASECEALVRLASPRLEASRLGPAGSLSFAGGAAWRNSSSTTLSDDDLARNPLLQRLRRRFADVALLPETHAEPLQIARYRPAEAFGLHTDADVSGAVLRAATLVVYLSDGFDGGETVFPRVSLARGGSLPPLPKIVASGGQPLLLQQLDSLAKFCDGRASSVLRVAPRRGDALLFFSTHPDGAPDLDSVHGGCPPIGGEKWIAQQWFNLEGGFAATRRWTPRRSSEAAGTPNVVDEENVPAARGGEQWAAQLSARVLRSLRKELAEKEEPSLEMTSPGT</sequence>
<dbReference type="InterPro" id="IPR044862">
    <property type="entry name" value="Pro_4_hyd_alph_FE2OG_OXY"/>
</dbReference>
<dbReference type="GO" id="GO:0031418">
    <property type="term" value="F:L-ascorbic acid binding"/>
    <property type="evidence" value="ECO:0007669"/>
    <property type="project" value="InterPro"/>
</dbReference>
<dbReference type="Pfam" id="PF13640">
    <property type="entry name" value="2OG-FeII_Oxy_3"/>
    <property type="match status" value="1"/>
</dbReference>
<name>A0AB34JR16_PRYPA</name>
<evidence type="ECO:0000256" key="6">
    <source>
        <dbReference type="SAM" id="MobiDB-lite"/>
    </source>
</evidence>
<keyword evidence="5" id="KW-0408">Iron</keyword>
<evidence type="ECO:0000256" key="1">
    <source>
        <dbReference type="ARBA" id="ARBA00001961"/>
    </source>
</evidence>
<gene>
    <name evidence="8" type="ORF">AB1Y20_019346</name>
</gene>
<accession>A0AB34JR16</accession>
<dbReference type="GO" id="GO:0004656">
    <property type="term" value="F:procollagen-proline 4-dioxygenase activity"/>
    <property type="evidence" value="ECO:0007669"/>
    <property type="project" value="TreeGrafter"/>
</dbReference>
<keyword evidence="2" id="KW-0479">Metal-binding</keyword>